<dbReference type="RefSeq" id="WP_123120330.1">
    <property type="nucleotide sequence ID" value="NZ_RJJR01000005.1"/>
</dbReference>
<name>A0A3M9NKH5_9BACT</name>
<dbReference type="Proteomes" id="UP000267223">
    <property type="component" value="Unassembled WGS sequence"/>
</dbReference>
<dbReference type="InterPro" id="IPR008928">
    <property type="entry name" value="6-hairpin_glycosidase_sf"/>
</dbReference>
<evidence type="ECO:0000313" key="2">
    <source>
        <dbReference type="Proteomes" id="UP000267223"/>
    </source>
</evidence>
<protein>
    <submittedName>
        <fullName evidence="1">Delta-aminolevulinic acid dehydratase</fullName>
    </submittedName>
</protein>
<keyword evidence="2" id="KW-1185">Reference proteome</keyword>
<evidence type="ECO:0000313" key="1">
    <source>
        <dbReference type="EMBL" id="RNI37488.1"/>
    </source>
</evidence>
<proteinExistence type="predicted"/>
<sequence>MRETVLKSLCQLQKYCEMVEFKGWDPYDGLNSRIFQSIPLISKNRLAKLFWIQFFKRSPLNFRKLAGVEKGYNPKGLGLFLASYCNLYSISPQKEYLEKINLLADQILALKNEKYSGSCWGYNFDWQARAFFQPKDTPTVVATVFISNAFLDAYEITGNQEFLHIARSSCDFILSDLKRTYDSKGNFCFSYSPLDNSVVFNASLLGSRLLSRVYNYTKESLLIANAKKSVEFCCNYQHNNGSWTYGTLPFHQWVDNFHTGYNLECISDYMEYSVDYVYAENLDKGFEYYIKTFFTDEGIPKYYNNSIYPIDIHSPAQFIITLVKLGKFCEQKELANSVLSWTIKNMQSNKGYFYYQKNKFFSSRIPYIRWAQSWMFYSLSTYLKADAHE</sequence>
<dbReference type="Gene3D" id="1.50.10.20">
    <property type="match status" value="1"/>
</dbReference>
<comment type="caution">
    <text evidence="1">The sequence shown here is derived from an EMBL/GenBank/DDBJ whole genome shotgun (WGS) entry which is preliminary data.</text>
</comment>
<dbReference type="OrthoDB" id="9788790at2"/>
<gene>
    <name evidence="1" type="ORF">EFY79_08830</name>
</gene>
<dbReference type="GO" id="GO:0005975">
    <property type="term" value="P:carbohydrate metabolic process"/>
    <property type="evidence" value="ECO:0007669"/>
    <property type="project" value="InterPro"/>
</dbReference>
<dbReference type="SUPFAM" id="SSF48208">
    <property type="entry name" value="Six-hairpin glycosidases"/>
    <property type="match status" value="1"/>
</dbReference>
<dbReference type="AlphaFoldDB" id="A0A3M9NKH5"/>
<dbReference type="EMBL" id="RJJR01000005">
    <property type="protein sequence ID" value="RNI37488.1"/>
    <property type="molecule type" value="Genomic_DNA"/>
</dbReference>
<organism evidence="1 2">
    <name type="scientific">Hanamia caeni</name>
    <dbReference type="NCBI Taxonomy" id="2294116"/>
    <lineage>
        <taxon>Bacteria</taxon>
        <taxon>Pseudomonadati</taxon>
        <taxon>Bacteroidota</taxon>
        <taxon>Chitinophagia</taxon>
        <taxon>Chitinophagales</taxon>
        <taxon>Chitinophagaceae</taxon>
        <taxon>Hanamia</taxon>
    </lineage>
</organism>
<accession>A0A3M9NKH5</accession>
<reference evidence="1 2" key="1">
    <citation type="submission" date="2018-11" db="EMBL/GenBank/DDBJ databases">
        <title>Draft genome sequence of Ferruginibacter sp. BO-59.</title>
        <authorList>
            <person name="Im W.T."/>
        </authorList>
    </citation>
    <scope>NUCLEOTIDE SEQUENCE [LARGE SCALE GENOMIC DNA]</scope>
    <source>
        <strain evidence="1 2">BO-59</strain>
    </source>
</reference>